<protein>
    <submittedName>
        <fullName evidence="3">Uncharacterized protein</fullName>
    </submittedName>
</protein>
<dbReference type="Pfam" id="PF13688">
    <property type="entry name" value="Reprolysin_5"/>
    <property type="match status" value="1"/>
</dbReference>
<accession>A0AAD0E918</accession>
<feature type="region of interest" description="Disordered" evidence="1">
    <location>
        <begin position="839"/>
        <end position="860"/>
    </location>
</feature>
<gene>
    <name evidence="3" type="ORF">CGC54_08035</name>
</gene>
<evidence type="ECO:0000256" key="1">
    <source>
        <dbReference type="SAM" id="MobiDB-lite"/>
    </source>
</evidence>
<organism evidence="3 4">
    <name type="scientific">Capnocytophaga canimorsus</name>
    <dbReference type="NCBI Taxonomy" id="28188"/>
    <lineage>
        <taxon>Bacteria</taxon>
        <taxon>Pseudomonadati</taxon>
        <taxon>Bacteroidota</taxon>
        <taxon>Flavobacteriia</taxon>
        <taxon>Flavobacteriales</taxon>
        <taxon>Flavobacteriaceae</taxon>
        <taxon>Capnocytophaga</taxon>
    </lineage>
</organism>
<reference evidence="4" key="1">
    <citation type="submission" date="2017-06" db="EMBL/GenBank/DDBJ databases">
        <title>Capnocytophaga spp. assemblies.</title>
        <authorList>
            <person name="Gulvik C.A."/>
        </authorList>
    </citation>
    <scope>NUCLEOTIDE SEQUENCE [LARGE SCALE GENOMIC DNA]</scope>
    <source>
        <strain evidence="4">H3936</strain>
    </source>
</reference>
<dbReference type="RefSeq" id="WP_095919594.1">
    <property type="nucleotide sequence ID" value="NZ_CP022389.1"/>
</dbReference>
<feature type="compositionally biased region" description="Low complexity" evidence="1">
    <location>
        <begin position="851"/>
        <end position="860"/>
    </location>
</feature>
<feature type="chain" id="PRO_5041977778" evidence="2">
    <location>
        <begin position="20"/>
        <end position="962"/>
    </location>
</feature>
<proteinExistence type="predicted"/>
<dbReference type="SUPFAM" id="SSF55486">
    <property type="entry name" value="Metalloproteases ('zincins'), catalytic domain"/>
    <property type="match status" value="1"/>
</dbReference>
<feature type="signal peptide" evidence="2">
    <location>
        <begin position="1"/>
        <end position="19"/>
    </location>
</feature>
<dbReference type="InterPro" id="IPR024079">
    <property type="entry name" value="MetalloPept_cat_dom_sf"/>
</dbReference>
<dbReference type="EMBL" id="CP022389">
    <property type="protein sequence ID" value="ATA94280.1"/>
    <property type="molecule type" value="Genomic_DNA"/>
</dbReference>
<dbReference type="Pfam" id="PF13585">
    <property type="entry name" value="CHU_C"/>
    <property type="match status" value="1"/>
</dbReference>
<evidence type="ECO:0000256" key="2">
    <source>
        <dbReference type="SAM" id="SignalP"/>
    </source>
</evidence>
<dbReference type="AlphaFoldDB" id="A0AAD0E918"/>
<keyword evidence="2" id="KW-0732">Signal</keyword>
<dbReference type="Proteomes" id="UP000243753">
    <property type="component" value="Chromosome"/>
</dbReference>
<evidence type="ECO:0000313" key="3">
    <source>
        <dbReference type="EMBL" id="ATA94280.1"/>
    </source>
</evidence>
<dbReference type="Gene3D" id="3.40.390.10">
    <property type="entry name" value="Collagenase (Catalytic Domain)"/>
    <property type="match status" value="1"/>
</dbReference>
<name>A0AAD0E918_9FLAO</name>
<dbReference type="GO" id="GO:0008237">
    <property type="term" value="F:metallopeptidase activity"/>
    <property type="evidence" value="ECO:0007669"/>
    <property type="project" value="InterPro"/>
</dbReference>
<evidence type="ECO:0000313" key="4">
    <source>
        <dbReference type="Proteomes" id="UP000243753"/>
    </source>
</evidence>
<sequence length="962" mass="108488">MKYKSITTLFFLCFQLLFSQENINTQLKVNDIVSLFSANSSQWAIPVSSSEKVNLQWYERKTSFTKKEGIRTFVGYEGDLFVATLSISKGGDNLSGDFTWKEHQWKIATTNDGYISIFKEHSEGECGGCRNGHCGTHSDEKSHRSHLAARPEKIIRKIPTDNVLRVFRLAVLVDKHYYDRYYRNKDAVKSFWSRLETKLNEHYTREIGIKFQIVDRDELIISDGKEAVFDGKRSATIIDGASAKIDELIGNYSYDAGIVIARNSDTSIGGLASAGSIRSSKSKARAMANNDMHIITHELGHLFGSVHTFSTGGSSSYLTEPGKGQSIMSYGHPVDFFSLPSIYYIRKKILEIQHKVTEIQTTNKAPIINTSKLKEEYTLPKETFFQFTVDATDPDNDPLLYAFHQADINLSNAEFESEKSTNKNIKAFYNHWQIGNFVKKQYNFNSGKVYTFWLGVNDTKNTPDERSSHPTRYDMYETKVKFVEGKPFKITNFQSKKYKTGEKVNLTWQVDDLLKNYKVRILLSEDFGQTFNHVLVPETENDGNCDIVMPNITIGRAVYHADQNGRPIFYSGLGLIKIEVLDHIAFALTDNDVTNGKGGFEIEASAITFTKTPTKYLKVSDEKDIPEAEVEAISNCTTNGNTQITLDEVKNEKFITRTWIATDNCRNTSSFVQHIEIEKAITPPPPPTGLVFTKTPEASISVSCDAIPDADNSQFTTDGCHSVNITHTDTKINGSCANKYTIRRVYTATGCDKSISFEQTISVRDDKAPTFNESLPADVSVEENNIPTQETLTATDNCSVNIEVIKSKEERQEGENKVIIYKWEASDDCGNKTTHEQKVTIKKSSQPTPPTGGVQPPAGTESTQEMIVYNGVSTESGSENYLKFEPIENYKNLQIEIFNELGQKVYESKNYQKNGEVFRGYANVKGVFRKGKRLPTGTYFYILKYQYITGKSNTKQGYLFVR</sequence>